<proteinExistence type="predicted"/>
<dbReference type="EMBL" id="FOIF01000029">
    <property type="protein sequence ID" value="SES99532.1"/>
    <property type="molecule type" value="Genomic_DNA"/>
</dbReference>
<feature type="transmembrane region" description="Helical" evidence="1">
    <location>
        <begin position="16"/>
        <end position="36"/>
    </location>
</feature>
<evidence type="ECO:0000259" key="2">
    <source>
        <dbReference type="Pfam" id="PF26347"/>
    </source>
</evidence>
<dbReference type="RefSeq" id="WP_091350895.1">
    <property type="nucleotide sequence ID" value="NZ_FOIF01000029.1"/>
</dbReference>
<keyword evidence="4" id="KW-1185">Reference proteome</keyword>
<name>A0A1I0AZ62_9FIRM</name>
<organism evidence="3 4">
    <name type="scientific">Anaerobranca gottschalkii DSM 13577</name>
    <dbReference type="NCBI Taxonomy" id="1120990"/>
    <lineage>
        <taxon>Bacteria</taxon>
        <taxon>Bacillati</taxon>
        <taxon>Bacillota</taxon>
        <taxon>Clostridia</taxon>
        <taxon>Eubacteriales</taxon>
        <taxon>Proteinivoracaceae</taxon>
        <taxon>Anaerobranca</taxon>
    </lineage>
</organism>
<evidence type="ECO:0000256" key="1">
    <source>
        <dbReference type="SAM" id="Phobius"/>
    </source>
</evidence>
<dbReference type="Proteomes" id="UP000243819">
    <property type="component" value="Unassembled WGS sequence"/>
</dbReference>
<keyword evidence="1" id="KW-0472">Membrane</keyword>
<reference evidence="4" key="1">
    <citation type="submission" date="2016-10" db="EMBL/GenBank/DDBJ databases">
        <authorList>
            <person name="Varghese N."/>
            <person name="Submissions S."/>
        </authorList>
    </citation>
    <scope>NUCLEOTIDE SEQUENCE [LARGE SCALE GENOMIC DNA]</scope>
    <source>
        <strain evidence="4">DSM 13577</strain>
    </source>
</reference>
<keyword evidence="1" id="KW-0812">Transmembrane</keyword>
<dbReference type="OrthoDB" id="9841189at2"/>
<dbReference type="Pfam" id="PF26347">
    <property type="entry name" value="YtrI_sporulation"/>
    <property type="match status" value="1"/>
</dbReference>
<evidence type="ECO:0000313" key="4">
    <source>
        <dbReference type="Proteomes" id="UP000243819"/>
    </source>
</evidence>
<accession>A0A1I0AZ62</accession>
<dbReference type="AlphaFoldDB" id="A0A1I0AZ62"/>
<dbReference type="InterPro" id="IPR058620">
    <property type="entry name" value="YtrI_C"/>
</dbReference>
<dbReference type="STRING" id="1120990.SAMN03080614_10298"/>
<sequence length="162" mass="18777">MAIIYFPFNKRNLKKYLSLFILGIVAGGVLSLILLGRAYDQLYLEKKVLESQVIELRNIIQQLEKKQLQQSPTLTIKEIVIETDLTDTIKSLELKKKISELLKNLMGEKIDNLNPELIIDILEGRIVNVEDKGYILHVRYIVIGKKLQIMLNIKELKENFIE</sequence>
<gene>
    <name evidence="3" type="ORF">SAMN03080614_10298</name>
</gene>
<protein>
    <recommendedName>
        <fullName evidence="2">Sporulation membrane protein YtrI C-terminal domain-containing protein</fullName>
    </recommendedName>
</protein>
<feature type="domain" description="Sporulation membrane protein YtrI C-terminal" evidence="2">
    <location>
        <begin position="86"/>
        <end position="154"/>
    </location>
</feature>
<keyword evidence="1" id="KW-1133">Transmembrane helix</keyword>
<evidence type="ECO:0000313" key="3">
    <source>
        <dbReference type="EMBL" id="SES99532.1"/>
    </source>
</evidence>